<dbReference type="PANTHER" id="PTHR30055:SF239">
    <property type="entry name" value="TRANSCRIPTIONAL REGULATORY PROTEIN"/>
    <property type="match status" value="1"/>
</dbReference>
<dbReference type="InterPro" id="IPR001647">
    <property type="entry name" value="HTH_TetR"/>
</dbReference>
<evidence type="ECO:0000256" key="2">
    <source>
        <dbReference type="ARBA" id="ARBA00023125"/>
    </source>
</evidence>
<gene>
    <name evidence="7" type="ORF">FR943_06210</name>
</gene>
<proteinExistence type="predicted"/>
<evidence type="ECO:0000313" key="7">
    <source>
        <dbReference type="EMBL" id="MBU9763435.1"/>
    </source>
</evidence>
<feature type="domain" description="HTH tetR-type" evidence="6">
    <location>
        <begin position="18"/>
        <end position="78"/>
    </location>
</feature>
<evidence type="ECO:0000256" key="3">
    <source>
        <dbReference type="ARBA" id="ARBA00023163"/>
    </source>
</evidence>
<evidence type="ECO:0000256" key="5">
    <source>
        <dbReference type="SAM" id="MobiDB-lite"/>
    </source>
</evidence>
<keyword evidence="2 4" id="KW-0238">DNA-binding</keyword>
<dbReference type="PROSITE" id="PS50977">
    <property type="entry name" value="HTH_TETR_2"/>
    <property type="match status" value="1"/>
</dbReference>
<keyword evidence="3" id="KW-0804">Transcription</keyword>
<name>A0ABS6KIP8_9MYCO</name>
<accession>A0ABS6KIP8</accession>
<dbReference type="Pfam" id="PF00440">
    <property type="entry name" value="TetR_N"/>
    <property type="match status" value="1"/>
</dbReference>
<dbReference type="InterPro" id="IPR050109">
    <property type="entry name" value="HTH-type_TetR-like_transc_reg"/>
</dbReference>
<feature type="DNA-binding region" description="H-T-H motif" evidence="4">
    <location>
        <begin position="41"/>
        <end position="60"/>
    </location>
</feature>
<feature type="region of interest" description="Disordered" evidence="5">
    <location>
        <begin position="1"/>
        <end position="20"/>
    </location>
</feature>
<dbReference type="Proteomes" id="UP000812982">
    <property type="component" value="Unassembled WGS sequence"/>
</dbReference>
<dbReference type="Pfam" id="PF13305">
    <property type="entry name" value="TetR_C_33"/>
    <property type="match status" value="1"/>
</dbReference>
<dbReference type="PANTHER" id="PTHR30055">
    <property type="entry name" value="HTH-TYPE TRANSCRIPTIONAL REGULATOR RUTR"/>
    <property type="match status" value="1"/>
</dbReference>
<dbReference type="RefSeq" id="WP_217155473.1">
    <property type="nucleotide sequence ID" value="NZ_VOMB01000009.1"/>
</dbReference>
<keyword evidence="8" id="KW-1185">Reference proteome</keyword>
<dbReference type="InterPro" id="IPR025996">
    <property type="entry name" value="MT1864/Rv1816-like_C"/>
</dbReference>
<comment type="caution">
    <text evidence="7">The sequence shown here is derived from an EMBL/GenBank/DDBJ whole genome shotgun (WGS) entry which is preliminary data.</text>
</comment>
<reference evidence="7 8" key="1">
    <citation type="journal article" date="2021" name="Sci. Rep.">
        <title>Phenotypic and genomic hallmarks of a novel, potentially pathogenic rapidly growing Mycobacterium species related to the Mycobacterium fortuitum complex.</title>
        <authorList>
            <person name="Gharbi R."/>
            <person name="Khanna V."/>
            <person name="Frigui W."/>
            <person name="Mhenni B."/>
            <person name="Brosch R."/>
            <person name="Mardassi H."/>
        </authorList>
    </citation>
    <scope>NUCLEOTIDE SEQUENCE [LARGE SCALE GENOMIC DNA]</scope>
    <source>
        <strain evidence="7 8">TNTM28</strain>
    </source>
</reference>
<dbReference type="EMBL" id="VOMB01000009">
    <property type="protein sequence ID" value="MBU9763435.1"/>
    <property type="molecule type" value="Genomic_DNA"/>
</dbReference>
<evidence type="ECO:0000256" key="1">
    <source>
        <dbReference type="ARBA" id="ARBA00023015"/>
    </source>
</evidence>
<evidence type="ECO:0000259" key="6">
    <source>
        <dbReference type="PROSITE" id="PS50977"/>
    </source>
</evidence>
<organism evidence="7 8">
    <name type="scientific">[Mycobacterium] fortunisiensis</name>
    <dbReference type="NCBI Taxonomy" id="2600579"/>
    <lineage>
        <taxon>Bacteria</taxon>
        <taxon>Bacillati</taxon>
        <taxon>Actinomycetota</taxon>
        <taxon>Actinomycetes</taxon>
        <taxon>Mycobacteriales</taxon>
        <taxon>Mycobacteriaceae</taxon>
        <taxon>Mycolicibacterium</taxon>
    </lineage>
</organism>
<keyword evidence="1" id="KW-0805">Transcription regulation</keyword>
<evidence type="ECO:0000256" key="4">
    <source>
        <dbReference type="PROSITE-ProRule" id="PRU00335"/>
    </source>
</evidence>
<evidence type="ECO:0000313" key="8">
    <source>
        <dbReference type="Proteomes" id="UP000812982"/>
    </source>
</evidence>
<feature type="compositionally biased region" description="Polar residues" evidence="5">
    <location>
        <begin position="1"/>
        <end position="18"/>
    </location>
</feature>
<sequence length="201" mass="22200">MPKTSSAPNRTRRPGSTSARRDDVLVAARDMLDEEGWDRLNMVALAERVGIKGPSLYNHVKNLDDLRRELWMLVVRDMGESIRDAVLGLSGDDAVRAIATAYRTYAHKYPRRYALPVTIPGLKGHDIAAAISVATDTANAVFRWYGITGESAAIANTLLTANMSGFLAMELQGAMQVDPDRAYRIMVENFIAGLRQMQSDM</sequence>
<protein>
    <submittedName>
        <fullName evidence="7">TetR/AcrR family transcriptional regulator</fullName>
    </submittedName>
</protein>